<keyword evidence="11 12" id="KW-0998">Cell outer membrane</keyword>
<dbReference type="PANTHER" id="PTHR32552:SF68">
    <property type="entry name" value="FERRICHROME OUTER MEMBRANE TRANSPORTER_PHAGE RECEPTOR"/>
    <property type="match status" value="1"/>
</dbReference>
<sequence length="737" mass="81838">MKNVLICASLLGSAFIFAQQKDSTNIKNIDEVIINTYIKKDSDYSNKMSLKAIEDPQVYSSIDKGVLDNQLLFNVDDAFRNVPGAQKMWSATNRAGDGGIFLNLRGFVAANSMRNGLVAPITTSMDAINVERVEVLKGPSATLFGSNATSYGGVVNRVTKKPFETFAGAVSLAGGSYNYYRVQTDVNTPLTKDKKLLFRLNTAYTNQGTFQRTDAKNSFYAFTPSITYRPTENLEINAELEMYETDAYPETAFFFYLPSSELGADNMDQLEKFGYDYKQTYSGKDLKTTARARNFFGQVNYKINEHIKSSTNVSTAYSYSDGFNPYFYFAPQYAVTQNPADTELGIVRADQSTKDSKKTYFQVQQNFNFDFNIGSMRNRTVAGFDYMKVKDNQNFLFTNFDWVPFKGTDYTNMNGQSLAATYSYYQNLPGYDFDANNTYISSGSDDIYSGYISNVFTPISGLNILAGLRYESRNFGGGKRGTESANTFSQSAWSPKLGIVYQVIPEKVSVFGNYQNAFNSNGYYTADVAGNIKLSDPERANQFEGGFKTNILNGRISSTVSYYNIKVKNTLLNTGNLTDTGQAVQNQAGSLTSQGVELEVNAYLVKGFSLIAGVSYNDMEYTEAASDVIGRRPSTASSPWLVNFNASYQFLDGKLKGLGFGVGGNYASDNKIVNSVSMGTFILPKYFVLNANAFYDAKKFRIGVKVDNFTNEHYWNGYTTANAQPLANVMGSFTYKL</sequence>
<feature type="chain" id="PRO_5003749585" evidence="14">
    <location>
        <begin position="19"/>
        <end position="737"/>
    </location>
</feature>
<evidence type="ECO:0000256" key="8">
    <source>
        <dbReference type="ARBA" id="ARBA00023065"/>
    </source>
</evidence>
<evidence type="ECO:0000256" key="9">
    <source>
        <dbReference type="ARBA" id="ARBA00023077"/>
    </source>
</evidence>
<dbReference type="InterPro" id="IPR036942">
    <property type="entry name" value="Beta-barrel_TonB_sf"/>
</dbReference>
<dbReference type="InterPro" id="IPR037066">
    <property type="entry name" value="Plug_dom_sf"/>
</dbReference>
<keyword evidence="5 12" id="KW-0812">Transmembrane</keyword>
<keyword evidence="7" id="KW-0408">Iron</keyword>
<protein>
    <submittedName>
        <fullName evidence="17">Outer membrane receptor for ferric coprogen and ferric-rhodotorulic acid</fullName>
    </submittedName>
</protein>
<keyword evidence="18" id="KW-1185">Reference proteome</keyword>
<dbReference type="Proteomes" id="UP000007509">
    <property type="component" value="Unassembled WGS sequence"/>
</dbReference>
<keyword evidence="9 13" id="KW-0798">TonB box</keyword>
<evidence type="ECO:0000256" key="4">
    <source>
        <dbReference type="ARBA" id="ARBA00022496"/>
    </source>
</evidence>
<evidence type="ECO:0000256" key="14">
    <source>
        <dbReference type="SAM" id="SignalP"/>
    </source>
</evidence>
<dbReference type="Gene3D" id="2.170.130.10">
    <property type="entry name" value="TonB-dependent receptor, plug domain"/>
    <property type="match status" value="1"/>
</dbReference>
<evidence type="ECO:0000256" key="1">
    <source>
        <dbReference type="ARBA" id="ARBA00004571"/>
    </source>
</evidence>
<keyword evidence="2 12" id="KW-0813">Transport</keyword>
<evidence type="ECO:0000256" key="6">
    <source>
        <dbReference type="ARBA" id="ARBA00022729"/>
    </source>
</evidence>
<dbReference type="CDD" id="cd01347">
    <property type="entry name" value="ligand_gated_channel"/>
    <property type="match status" value="1"/>
</dbReference>
<comment type="caution">
    <text evidence="17">The sequence shown here is derived from an EMBL/GenBank/DDBJ whole genome shotgun (WGS) entry which is preliminary data.</text>
</comment>
<evidence type="ECO:0000256" key="5">
    <source>
        <dbReference type="ARBA" id="ARBA00022692"/>
    </source>
</evidence>
<dbReference type="SUPFAM" id="SSF56935">
    <property type="entry name" value="Porins"/>
    <property type="match status" value="1"/>
</dbReference>
<keyword evidence="10 12" id="KW-0472">Membrane</keyword>
<evidence type="ECO:0000313" key="17">
    <source>
        <dbReference type="EMBL" id="EJL69715.1"/>
    </source>
</evidence>
<dbReference type="RefSeq" id="WP_007845300.1">
    <property type="nucleotide sequence ID" value="NZ_AKJY01000066.1"/>
</dbReference>
<evidence type="ECO:0000256" key="7">
    <source>
        <dbReference type="ARBA" id="ARBA00023004"/>
    </source>
</evidence>
<reference evidence="17 18" key="1">
    <citation type="journal article" date="2012" name="J. Bacteriol.">
        <title>Twenty-one genome sequences from Pseudomonas species and 19 genome sequences from diverse bacteria isolated from the rhizosphere and endosphere of Populus deltoides.</title>
        <authorList>
            <person name="Brown S.D."/>
            <person name="Utturkar S.M."/>
            <person name="Klingeman D.M."/>
            <person name="Johnson C.M."/>
            <person name="Martin S.L."/>
            <person name="Land M.L."/>
            <person name="Lu T.Y."/>
            <person name="Schadt C.W."/>
            <person name="Doktycz M.J."/>
            <person name="Pelletier D.A."/>
        </authorList>
    </citation>
    <scope>NUCLEOTIDE SEQUENCE [LARGE SCALE GENOMIC DNA]</scope>
    <source>
        <strain evidence="17 18">CF314</strain>
    </source>
</reference>
<dbReference type="Pfam" id="PF07715">
    <property type="entry name" value="Plug"/>
    <property type="match status" value="1"/>
</dbReference>
<dbReference type="PANTHER" id="PTHR32552">
    <property type="entry name" value="FERRICHROME IRON RECEPTOR-RELATED"/>
    <property type="match status" value="1"/>
</dbReference>
<accession>J2JPF6</accession>
<evidence type="ECO:0000259" key="15">
    <source>
        <dbReference type="Pfam" id="PF00593"/>
    </source>
</evidence>
<comment type="subcellular location">
    <subcellularLocation>
        <location evidence="1 12">Cell outer membrane</location>
        <topology evidence="1 12">Multi-pass membrane protein</topology>
    </subcellularLocation>
</comment>
<keyword evidence="17" id="KW-0675">Receptor</keyword>
<dbReference type="OrthoDB" id="9775095at2"/>
<comment type="similarity">
    <text evidence="12 13">Belongs to the TonB-dependent receptor family.</text>
</comment>
<dbReference type="PROSITE" id="PS52016">
    <property type="entry name" value="TONB_DEPENDENT_REC_3"/>
    <property type="match status" value="1"/>
</dbReference>
<keyword evidence="6 14" id="KW-0732">Signal</keyword>
<evidence type="ECO:0000259" key="16">
    <source>
        <dbReference type="Pfam" id="PF07715"/>
    </source>
</evidence>
<dbReference type="InterPro" id="IPR039426">
    <property type="entry name" value="TonB-dep_rcpt-like"/>
</dbReference>
<evidence type="ECO:0000256" key="2">
    <source>
        <dbReference type="ARBA" id="ARBA00022448"/>
    </source>
</evidence>
<keyword evidence="4" id="KW-0410">Iron transport</keyword>
<feature type="signal peptide" evidence="14">
    <location>
        <begin position="1"/>
        <end position="18"/>
    </location>
</feature>
<feature type="domain" description="TonB-dependent receptor plug" evidence="16">
    <location>
        <begin position="54"/>
        <end position="149"/>
    </location>
</feature>
<keyword evidence="8" id="KW-0406">Ion transport</keyword>
<dbReference type="InterPro" id="IPR000531">
    <property type="entry name" value="Beta-barrel_TonB"/>
</dbReference>
<evidence type="ECO:0000313" key="18">
    <source>
        <dbReference type="Proteomes" id="UP000007509"/>
    </source>
</evidence>
<evidence type="ECO:0000256" key="13">
    <source>
        <dbReference type="RuleBase" id="RU003357"/>
    </source>
</evidence>
<dbReference type="GO" id="GO:0009279">
    <property type="term" value="C:cell outer membrane"/>
    <property type="evidence" value="ECO:0007669"/>
    <property type="project" value="UniProtKB-SubCell"/>
</dbReference>
<dbReference type="Gene3D" id="2.40.170.20">
    <property type="entry name" value="TonB-dependent receptor, beta-barrel domain"/>
    <property type="match status" value="1"/>
</dbReference>
<dbReference type="Pfam" id="PF00593">
    <property type="entry name" value="TonB_dep_Rec_b-barrel"/>
    <property type="match status" value="1"/>
</dbReference>
<dbReference type="EMBL" id="AKJY01000066">
    <property type="protein sequence ID" value="EJL69715.1"/>
    <property type="molecule type" value="Genomic_DNA"/>
</dbReference>
<evidence type="ECO:0000256" key="3">
    <source>
        <dbReference type="ARBA" id="ARBA00022452"/>
    </source>
</evidence>
<gene>
    <name evidence="17" type="ORF">PMI13_03153</name>
</gene>
<dbReference type="GO" id="GO:0015344">
    <property type="term" value="F:siderophore uptake transmembrane transporter activity"/>
    <property type="evidence" value="ECO:0007669"/>
    <property type="project" value="TreeGrafter"/>
</dbReference>
<feature type="domain" description="TonB-dependent receptor-like beta-barrel" evidence="15">
    <location>
        <begin position="281"/>
        <end position="708"/>
    </location>
</feature>
<organism evidence="17 18">
    <name type="scientific">Chryseobacterium populi</name>
    <dbReference type="NCBI Taxonomy" id="1144316"/>
    <lineage>
        <taxon>Bacteria</taxon>
        <taxon>Pseudomonadati</taxon>
        <taxon>Bacteroidota</taxon>
        <taxon>Flavobacteriia</taxon>
        <taxon>Flavobacteriales</taxon>
        <taxon>Weeksellaceae</taxon>
        <taxon>Chryseobacterium group</taxon>
        <taxon>Chryseobacterium</taxon>
    </lineage>
</organism>
<evidence type="ECO:0000256" key="10">
    <source>
        <dbReference type="ARBA" id="ARBA00023136"/>
    </source>
</evidence>
<evidence type="ECO:0000256" key="12">
    <source>
        <dbReference type="PROSITE-ProRule" id="PRU01360"/>
    </source>
</evidence>
<keyword evidence="3 12" id="KW-1134">Transmembrane beta strand</keyword>
<name>J2JPF6_9FLAO</name>
<evidence type="ECO:0000256" key="11">
    <source>
        <dbReference type="ARBA" id="ARBA00023237"/>
    </source>
</evidence>
<dbReference type="PATRIC" id="fig|1144316.3.peg.3170"/>
<dbReference type="AlphaFoldDB" id="J2JPF6"/>
<dbReference type="InterPro" id="IPR012910">
    <property type="entry name" value="Plug_dom"/>
</dbReference>
<proteinExistence type="inferred from homology"/>